<proteinExistence type="predicted"/>
<reference evidence="2" key="1">
    <citation type="submission" date="2017-07" db="EMBL/GenBank/DDBJ databases">
        <title>Taro Niue Genome Assembly and Annotation.</title>
        <authorList>
            <person name="Atibalentja N."/>
            <person name="Keating K."/>
            <person name="Fields C.J."/>
        </authorList>
    </citation>
    <scope>NUCLEOTIDE SEQUENCE</scope>
    <source>
        <strain evidence="2">Niue_2</strain>
        <tissue evidence="2">Leaf</tissue>
    </source>
</reference>
<feature type="region of interest" description="Disordered" evidence="1">
    <location>
        <begin position="289"/>
        <end position="317"/>
    </location>
</feature>
<feature type="compositionally biased region" description="Polar residues" evidence="1">
    <location>
        <begin position="111"/>
        <end position="120"/>
    </location>
</feature>
<dbReference type="EMBL" id="NMUH01000225">
    <property type="protein sequence ID" value="MQL74869.1"/>
    <property type="molecule type" value="Genomic_DNA"/>
</dbReference>
<dbReference type="PANTHER" id="PTHR36707">
    <property type="entry name" value="T20M3.17 PROTEIN"/>
    <property type="match status" value="1"/>
</dbReference>
<organism evidence="2 3">
    <name type="scientific">Colocasia esculenta</name>
    <name type="common">Wild taro</name>
    <name type="synonym">Arum esculentum</name>
    <dbReference type="NCBI Taxonomy" id="4460"/>
    <lineage>
        <taxon>Eukaryota</taxon>
        <taxon>Viridiplantae</taxon>
        <taxon>Streptophyta</taxon>
        <taxon>Embryophyta</taxon>
        <taxon>Tracheophyta</taxon>
        <taxon>Spermatophyta</taxon>
        <taxon>Magnoliopsida</taxon>
        <taxon>Liliopsida</taxon>
        <taxon>Araceae</taxon>
        <taxon>Aroideae</taxon>
        <taxon>Colocasieae</taxon>
        <taxon>Colocasia</taxon>
    </lineage>
</organism>
<feature type="region of interest" description="Disordered" evidence="1">
    <location>
        <begin position="332"/>
        <end position="410"/>
    </location>
</feature>
<protein>
    <submittedName>
        <fullName evidence="2">Uncharacterized protein</fullName>
    </submittedName>
</protein>
<dbReference type="AlphaFoldDB" id="A0A843U392"/>
<name>A0A843U392_COLES</name>
<evidence type="ECO:0000313" key="2">
    <source>
        <dbReference type="EMBL" id="MQL74869.1"/>
    </source>
</evidence>
<dbReference type="PANTHER" id="PTHR36707:SF1">
    <property type="entry name" value="T20M3.17 PROTEIN"/>
    <property type="match status" value="1"/>
</dbReference>
<keyword evidence="3" id="KW-1185">Reference proteome</keyword>
<accession>A0A843U392</accession>
<feature type="region of interest" description="Disordered" evidence="1">
    <location>
        <begin position="101"/>
        <end position="137"/>
    </location>
</feature>
<comment type="caution">
    <text evidence="2">The sequence shown here is derived from an EMBL/GenBank/DDBJ whole genome shotgun (WGS) entry which is preliminary data.</text>
</comment>
<feature type="compositionally biased region" description="Low complexity" evidence="1">
    <location>
        <begin position="364"/>
        <end position="386"/>
    </location>
</feature>
<sequence length="468" mass="52266">MSGKYTEEERNGVSKAKDVDVQIRLCCSDLQALEVLDTTRCDTPLCGQSTMLLAPDMGNKSTIFKGPGILTRTRCRLGDDGSKQAKDSPKGFMERIESLHRRSRSDDLTPLNFNRSSPSNDAMHEEPAASTSPPECNGFDKIDIWVSSLDLDKEDSQWDDLKDGSDGLGPDFPSPSYRIIKNNLRVRTSKLSLCPSFKRLLDVQPAAMGSPSSLLELSLKRAVGVDSPRRSTPRADEPLFWPFDWKSYWRPELDGNYLGISPRAGIFRIKRPRGRHAPKHLGFGLQQHKRINNNSSPPSLHKENMQQGYRKSRFSAPSLHYKEKMLQGYRRSRFLISSSRSEKPTPATKKTRAINTQAVLPHASRVPSRLSRSSTSRSSEKSAGSGSKKKGKDRHGRQLGSGKKKRGRDQNSTMIQYLLEFEAAGTDHFQVYLGGEIPIEALVGLDEFDGQEGVGKMMRSGQLKVEIN</sequence>
<evidence type="ECO:0000256" key="1">
    <source>
        <dbReference type="SAM" id="MobiDB-lite"/>
    </source>
</evidence>
<evidence type="ECO:0000313" key="3">
    <source>
        <dbReference type="Proteomes" id="UP000652761"/>
    </source>
</evidence>
<dbReference type="OrthoDB" id="773993at2759"/>
<feature type="compositionally biased region" description="Basic residues" evidence="1">
    <location>
        <begin position="387"/>
        <end position="407"/>
    </location>
</feature>
<dbReference type="Proteomes" id="UP000652761">
    <property type="component" value="Unassembled WGS sequence"/>
</dbReference>
<gene>
    <name evidence="2" type="ORF">Taro_007215</name>
</gene>